<dbReference type="PANTHER" id="PTHR45856:SF24">
    <property type="entry name" value="FUNGAL LIPASE-LIKE DOMAIN-CONTAINING PROTEIN"/>
    <property type="match status" value="1"/>
</dbReference>
<evidence type="ECO:0000313" key="3">
    <source>
        <dbReference type="EMBL" id="GMK46483.1"/>
    </source>
</evidence>
<dbReference type="Gene3D" id="3.40.50.1820">
    <property type="entry name" value="alpha/beta hydrolase"/>
    <property type="match status" value="1"/>
</dbReference>
<dbReference type="EMBL" id="BTCL01000012">
    <property type="protein sequence ID" value="GMK46483.1"/>
    <property type="molecule type" value="Genomic_DNA"/>
</dbReference>
<dbReference type="PANTHER" id="PTHR45856">
    <property type="entry name" value="ALPHA/BETA-HYDROLASES SUPERFAMILY PROTEIN"/>
    <property type="match status" value="1"/>
</dbReference>
<organism evidence="3 4">
    <name type="scientific">Paenibacillus glycanilyticus</name>
    <dbReference type="NCBI Taxonomy" id="126569"/>
    <lineage>
        <taxon>Bacteria</taxon>
        <taxon>Bacillati</taxon>
        <taxon>Bacillota</taxon>
        <taxon>Bacilli</taxon>
        <taxon>Bacillales</taxon>
        <taxon>Paenibacillaceae</taxon>
        <taxon>Paenibacillus</taxon>
    </lineage>
</organism>
<protein>
    <recommendedName>
        <fullName evidence="2">Fungal lipase-type domain-containing protein</fullName>
    </recommendedName>
</protein>
<dbReference type="Proteomes" id="UP001285921">
    <property type="component" value="Unassembled WGS sequence"/>
</dbReference>
<evidence type="ECO:0000313" key="4">
    <source>
        <dbReference type="Proteomes" id="UP001285921"/>
    </source>
</evidence>
<evidence type="ECO:0000259" key="2">
    <source>
        <dbReference type="Pfam" id="PF01764"/>
    </source>
</evidence>
<name>A0ABQ6NN21_9BACL</name>
<keyword evidence="4" id="KW-1185">Reference proteome</keyword>
<dbReference type="Pfam" id="PF01764">
    <property type="entry name" value="Lipase_3"/>
    <property type="match status" value="1"/>
</dbReference>
<evidence type="ECO:0000256" key="1">
    <source>
        <dbReference type="SAM" id="MobiDB-lite"/>
    </source>
</evidence>
<dbReference type="CDD" id="cd00519">
    <property type="entry name" value="Lipase_3"/>
    <property type="match status" value="1"/>
</dbReference>
<dbReference type="InterPro" id="IPR051218">
    <property type="entry name" value="Sec_MonoDiacylglyc_Lipase"/>
</dbReference>
<reference evidence="3 4" key="1">
    <citation type="submission" date="2023-05" db="EMBL/GenBank/DDBJ databases">
        <title>Draft genome of Paenibacillus sp. CCS26.</title>
        <authorList>
            <person name="Akita H."/>
            <person name="Shinto Y."/>
            <person name="Kimura Z."/>
        </authorList>
    </citation>
    <scope>NUCLEOTIDE SEQUENCE [LARGE SCALE GENOMIC DNA]</scope>
    <source>
        <strain evidence="3 4">CCS26</strain>
    </source>
</reference>
<proteinExistence type="predicted"/>
<feature type="domain" description="Fungal lipase-type" evidence="2">
    <location>
        <begin position="89"/>
        <end position="219"/>
    </location>
</feature>
<dbReference type="InterPro" id="IPR002921">
    <property type="entry name" value="Fungal_lipase-type"/>
</dbReference>
<sequence>MAKTTRRSNANTTTALPRPMRQGQPQQFDLRIALFLAGIAGQTYSQFENKDGLFLVPRGYELVGAFSAKAYDDTEERFGFVLQSDRSSVLAFRGSGSAVDWVSDFIAQQTTYRPVKNAGQTHKGFTDIYTSTRSQVLDLIERLPVEKPLFITGHSLGGALATLAALDIAVNTPFTAPIVYTFGAPRVGDTRFVKLYNNTVETHWRLQNEYDIVPHLPPLVYQSPDTKKTYFYMHVKGEVKRAFRMGSVSGNHILSSYFADLCGEEPQFAEAICSEPPGWCPLT</sequence>
<comment type="caution">
    <text evidence="3">The sequence shown here is derived from an EMBL/GenBank/DDBJ whole genome shotgun (WGS) entry which is preliminary data.</text>
</comment>
<dbReference type="InterPro" id="IPR029058">
    <property type="entry name" value="AB_hydrolase_fold"/>
</dbReference>
<gene>
    <name evidence="3" type="ORF">PghCCS26_36120</name>
</gene>
<dbReference type="RefSeq" id="WP_317980755.1">
    <property type="nucleotide sequence ID" value="NZ_BTCL01000012.1"/>
</dbReference>
<feature type="region of interest" description="Disordered" evidence="1">
    <location>
        <begin position="1"/>
        <end position="23"/>
    </location>
</feature>
<accession>A0ABQ6NN21</accession>
<dbReference type="SUPFAM" id="SSF53474">
    <property type="entry name" value="alpha/beta-Hydrolases"/>
    <property type="match status" value="1"/>
</dbReference>